<dbReference type="Proteomes" id="UP000078284">
    <property type="component" value="Chromosome 4"/>
</dbReference>
<protein>
    <submittedName>
        <fullName evidence="2">ENDO3</fullName>
    </submittedName>
</protein>
<gene>
    <name evidence="2" type="ordered locus">AXX17_At4g25050</name>
</gene>
<accession>A0A178UZU8</accession>
<dbReference type="EMBL" id="LUHQ01000004">
    <property type="protein sequence ID" value="OAO99579.1"/>
    <property type="molecule type" value="Genomic_DNA"/>
</dbReference>
<comment type="caution">
    <text evidence="2">The sequence shown here is derived from an EMBL/GenBank/DDBJ whole genome shotgun (WGS) entry which is preliminary data.</text>
</comment>
<sequence length="69" mass="8001">MGWSLRMWIVSILVLTQLVNGALCWGDAGHYAVCKIAQVKISLTYFLKRSSKFILVNDLCEYRSERFRT</sequence>
<dbReference type="ExpressionAtlas" id="A0A178UZU8">
    <property type="expression patterns" value="baseline and differential"/>
</dbReference>
<evidence type="ECO:0000256" key="1">
    <source>
        <dbReference type="SAM" id="SignalP"/>
    </source>
</evidence>
<name>A0A178UZU8_ARATH</name>
<proteinExistence type="predicted"/>
<dbReference type="AlphaFoldDB" id="A0A178UZU8"/>
<keyword evidence="1" id="KW-0732">Signal</keyword>
<evidence type="ECO:0000313" key="3">
    <source>
        <dbReference type="Proteomes" id="UP000078284"/>
    </source>
</evidence>
<feature type="chain" id="PRO_5008094458" evidence="1">
    <location>
        <begin position="22"/>
        <end position="69"/>
    </location>
</feature>
<reference evidence="3" key="1">
    <citation type="journal article" date="2016" name="Proc. Natl. Acad. Sci. U.S.A.">
        <title>Chromosome-level assembly of Arabidopsis thaliana Ler reveals the extent of translocation and inversion polymorphisms.</title>
        <authorList>
            <person name="Zapata L."/>
            <person name="Ding J."/>
            <person name="Willing E.M."/>
            <person name="Hartwig B."/>
            <person name="Bezdan D."/>
            <person name="Jiao W.B."/>
            <person name="Patel V."/>
            <person name="Velikkakam James G."/>
            <person name="Koornneef M."/>
            <person name="Ossowski S."/>
            <person name="Schneeberger K."/>
        </authorList>
    </citation>
    <scope>NUCLEOTIDE SEQUENCE [LARGE SCALE GENOMIC DNA]</scope>
    <source>
        <strain evidence="3">cv. Landsberg erecta</strain>
    </source>
</reference>
<evidence type="ECO:0000313" key="2">
    <source>
        <dbReference type="EMBL" id="OAO99579.1"/>
    </source>
</evidence>
<organism evidence="2 3">
    <name type="scientific">Arabidopsis thaliana</name>
    <name type="common">Mouse-ear cress</name>
    <dbReference type="NCBI Taxonomy" id="3702"/>
    <lineage>
        <taxon>Eukaryota</taxon>
        <taxon>Viridiplantae</taxon>
        <taxon>Streptophyta</taxon>
        <taxon>Embryophyta</taxon>
        <taxon>Tracheophyta</taxon>
        <taxon>Spermatophyta</taxon>
        <taxon>Magnoliopsida</taxon>
        <taxon>eudicotyledons</taxon>
        <taxon>Gunneridae</taxon>
        <taxon>Pentapetalae</taxon>
        <taxon>rosids</taxon>
        <taxon>malvids</taxon>
        <taxon>Brassicales</taxon>
        <taxon>Brassicaceae</taxon>
        <taxon>Camelineae</taxon>
        <taxon>Arabidopsis</taxon>
    </lineage>
</organism>
<feature type="signal peptide" evidence="1">
    <location>
        <begin position="1"/>
        <end position="21"/>
    </location>
</feature>